<comment type="caution">
    <text evidence="3">The sequence shown here is derived from an EMBL/GenBank/DDBJ whole genome shotgun (WGS) entry which is preliminary data.</text>
</comment>
<evidence type="ECO:0000256" key="1">
    <source>
        <dbReference type="SAM" id="MobiDB-lite"/>
    </source>
</evidence>
<feature type="region of interest" description="Disordered" evidence="1">
    <location>
        <begin position="38"/>
        <end position="57"/>
    </location>
</feature>
<dbReference type="InterPro" id="IPR005183">
    <property type="entry name" value="DUF305_CopM-like"/>
</dbReference>
<evidence type="ECO:0000313" key="4">
    <source>
        <dbReference type="Proteomes" id="UP001185792"/>
    </source>
</evidence>
<dbReference type="InterPro" id="IPR012347">
    <property type="entry name" value="Ferritin-like"/>
</dbReference>
<feature type="domain" description="DUF305" evidence="2">
    <location>
        <begin position="66"/>
        <end position="216"/>
    </location>
</feature>
<organism evidence="3 4">
    <name type="scientific">Williamsia marianensis</name>
    <dbReference type="NCBI Taxonomy" id="85044"/>
    <lineage>
        <taxon>Bacteria</taxon>
        <taxon>Bacillati</taxon>
        <taxon>Actinomycetota</taxon>
        <taxon>Actinomycetes</taxon>
        <taxon>Mycobacteriales</taxon>
        <taxon>Nocardiaceae</taxon>
        <taxon>Williamsia</taxon>
    </lineage>
</organism>
<dbReference type="PROSITE" id="PS51257">
    <property type="entry name" value="PROKAR_LIPOPROTEIN"/>
    <property type="match status" value="1"/>
</dbReference>
<dbReference type="PANTHER" id="PTHR36933:SF1">
    <property type="entry name" value="SLL0788 PROTEIN"/>
    <property type="match status" value="1"/>
</dbReference>
<keyword evidence="4" id="KW-1185">Reference proteome</keyword>
<accession>A0ABU4F150</accession>
<dbReference type="PANTHER" id="PTHR36933">
    <property type="entry name" value="SLL0788 PROTEIN"/>
    <property type="match status" value="1"/>
</dbReference>
<evidence type="ECO:0000313" key="3">
    <source>
        <dbReference type="EMBL" id="MDV7136602.1"/>
    </source>
</evidence>
<feature type="compositionally biased region" description="Low complexity" evidence="1">
    <location>
        <begin position="44"/>
        <end position="55"/>
    </location>
</feature>
<sequence>MREPPTTHMKTLAITVATAGLLGVTGCGVIDADSDMGRMQSRMSETSEPTASSTTVQNATDFNHADVMFAEMMYPHHGQAVEMSDMVKGRTDNATLIALATTIRSTQTAEMDQMYLWLMSWGAPPPHVDSDGMGVMGRGHGAMNGMMSQEEMDDLANKAGTDFDRLWLTLMIEHHKGGITMAANEVKNGLHPATTAMASTIITTQRVEISQMTTMLQE</sequence>
<protein>
    <submittedName>
        <fullName evidence="3">DUF305 domain-containing protein</fullName>
    </submittedName>
</protein>
<reference evidence="3 4" key="1">
    <citation type="submission" date="2023-10" db="EMBL/GenBank/DDBJ databases">
        <title>Development of a sustainable strategy for remediation of hydrocarbon-contaminated territories based on the waste exchange concept.</title>
        <authorList>
            <person name="Krivoruchko A."/>
        </authorList>
    </citation>
    <scope>NUCLEOTIDE SEQUENCE [LARGE SCALE GENOMIC DNA]</scope>
    <source>
        <strain evidence="3 4">IEGM 1236</strain>
    </source>
</reference>
<proteinExistence type="predicted"/>
<gene>
    <name evidence="3" type="ORF">R4198_23150</name>
</gene>
<name>A0ABU4F150_WILMA</name>
<dbReference type="Gene3D" id="1.20.1260.10">
    <property type="match status" value="1"/>
</dbReference>
<dbReference type="EMBL" id="JAWLUM010000004">
    <property type="protein sequence ID" value="MDV7136602.1"/>
    <property type="molecule type" value="Genomic_DNA"/>
</dbReference>
<dbReference type="RefSeq" id="WP_317714586.1">
    <property type="nucleotide sequence ID" value="NZ_JAHVCV010000005.1"/>
</dbReference>
<dbReference type="Pfam" id="PF03713">
    <property type="entry name" value="DUF305"/>
    <property type="match status" value="1"/>
</dbReference>
<dbReference type="Proteomes" id="UP001185792">
    <property type="component" value="Unassembled WGS sequence"/>
</dbReference>
<evidence type="ECO:0000259" key="2">
    <source>
        <dbReference type="Pfam" id="PF03713"/>
    </source>
</evidence>